<evidence type="ECO:0000313" key="2">
    <source>
        <dbReference type="Proteomes" id="UP000235220"/>
    </source>
</evidence>
<name>A0A2I4GBR6_JUGRE</name>
<dbReference type="GO" id="GO:0009733">
    <property type="term" value="P:response to auxin"/>
    <property type="evidence" value="ECO:0007669"/>
    <property type="project" value="InterPro"/>
</dbReference>
<dbReference type="GeneID" id="109006507"/>
<keyword evidence="2" id="KW-1185">Reference proteome</keyword>
<dbReference type="Pfam" id="PF02519">
    <property type="entry name" value="Auxin_inducible"/>
    <property type="match status" value="1"/>
</dbReference>
<reference evidence="3" key="1">
    <citation type="submission" date="2025-08" db="UniProtKB">
        <authorList>
            <consortium name="RefSeq"/>
        </authorList>
    </citation>
    <scope>IDENTIFICATION</scope>
    <source>
        <tissue evidence="3">Leaves</tissue>
    </source>
</reference>
<proteinExistence type="inferred from homology"/>
<dbReference type="PANTHER" id="PTHR31175:SF104">
    <property type="entry name" value="SAUR-LIKE AUXIN-RESPONSIVE FAMILY PROTEIN"/>
    <property type="match status" value="1"/>
</dbReference>
<dbReference type="FunCoup" id="A0A2I4GBR6">
    <property type="interactions" value="629"/>
</dbReference>
<organism evidence="2 3">
    <name type="scientific">Juglans regia</name>
    <name type="common">English walnut</name>
    <dbReference type="NCBI Taxonomy" id="51240"/>
    <lineage>
        <taxon>Eukaryota</taxon>
        <taxon>Viridiplantae</taxon>
        <taxon>Streptophyta</taxon>
        <taxon>Embryophyta</taxon>
        <taxon>Tracheophyta</taxon>
        <taxon>Spermatophyta</taxon>
        <taxon>Magnoliopsida</taxon>
        <taxon>eudicotyledons</taxon>
        <taxon>Gunneridae</taxon>
        <taxon>Pentapetalae</taxon>
        <taxon>rosids</taxon>
        <taxon>fabids</taxon>
        <taxon>Fagales</taxon>
        <taxon>Juglandaceae</taxon>
        <taxon>Juglans</taxon>
    </lineage>
</organism>
<evidence type="ECO:0000256" key="1">
    <source>
        <dbReference type="ARBA" id="ARBA00006974"/>
    </source>
</evidence>
<dbReference type="AlphaFoldDB" id="A0A2I4GBR6"/>
<comment type="similarity">
    <text evidence="1">Belongs to the ARG7 family.</text>
</comment>
<dbReference type="RefSeq" id="XP_018841342.1">
    <property type="nucleotide sequence ID" value="XM_018985797.2"/>
</dbReference>
<sequence>MINPKRLIPMAKKWQRMAANKPKRISCPKSDVGLQSSVANKGHFVVYTTDNKRFVVPLEYLSKNVFRELLRMSEEEYGLPSNGPIRLPCDSNLLEYVIYLVQAHMAEYLEKALLTSMAKCHCSCSASYCIALGQNQQQPLINGF</sequence>
<protein>
    <submittedName>
        <fullName evidence="3">Auxin-responsive protein SAUR64-like</fullName>
    </submittedName>
</protein>
<dbReference type="PANTHER" id="PTHR31175">
    <property type="entry name" value="AUXIN-RESPONSIVE FAMILY PROTEIN"/>
    <property type="match status" value="1"/>
</dbReference>
<dbReference type="Proteomes" id="UP000235220">
    <property type="component" value="Chromosome 16"/>
</dbReference>
<dbReference type="InterPro" id="IPR003676">
    <property type="entry name" value="SAUR_fam"/>
</dbReference>
<gene>
    <name evidence="3" type="primary">LOC109006507</name>
</gene>
<dbReference type="STRING" id="51240.A0A2I4GBR6"/>
<dbReference type="OrthoDB" id="1936278at2759"/>
<dbReference type="Gramene" id="Jr16_15710_p1">
    <property type="protein sequence ID" value="cds.Jr16_15710_p1"/>
    <property type="gene ID" value="Jr16_15710"/>
</dbReference>
<accession>A0A2I4GBR6</accession>
<dbReference type="KEGG" id="jre:109006507"/>
<evidence type="ECO:0000313" key="3">
    <source>
        <dbReference type="RefSeq" id="XP_018841342.1"/>
    </source>
</evidence>